<gene>
    <name evidence="3" type="ORF">ACIPEN_05310</name>
</gene>
<accession>A0ABW8EUZ2</accession>
<dbReference type="EMBL" id="JBIUZV010000002">
    <property type="protein sequence ID" value="MFJ3045230.1"/>
    <property type="molecule type" value="Genomic_DNA"/>
</dbReference>
<dbReference type="Proteomes" id="UP001617427">
    <property type="component" value="Unassembled WGS sequence"/>
</dbReference>
<evidence type="ECO:0000256" key="2">
    <source>
        <dbReference type="SAM" id="Phobius"/>
    </source>
</evidence>
<name>A0ABW8EUZ2_9BURK</name>
<feature type="transmembrane region" description="Helical" evidence="2">
    <location>
        <begin position="99"/>
        <end position="116"/>
    </location>
</feature>
<dbReference type="RefSeq" id="WP_402698687.1">
    <property type="nucleotide sequence ID" value="NZ_JBIUZV010000002.1"/>
</dbReference>
<comment type="caution">
    <text evidence="3">The sequence shown here is derived from an EMBL/GenBank/DDBJ whole genome shotgun (WGS) entry which is preliminary data.</text>
</comment>
<evidence type="ECO:0000313" key="4">
    <source>
        <dbReference type="Proteomes" id="UP001617427"/>
    </source>
</evidence>
<keyword evidence="2" id="KW-1133">Transmembrane helix</keyword>
<protein>
    <recommendedName>
        <fullName evidence="5">Transmembrane protein</fullName>
    </recommendedName>
</protein>
<organism evidence="3 4">
    <name type="scientific">Herbaspirillum chlorophenolicum</name>
    <dbReference type="NCBI Taxonomy" id="211589"/>
    <lineage>
        <taxon>Bacteria</taxon>
        <taxon>Pseudomonadati</taxon>
        <taxon>Pseudomonadota</taxon>
        <taxon>Betaproteobacteria</taxon>
        <taxon>Burkholderiales</taxon>
        <taxon>Oxalobacteraceae</taxon>
        <taxon>Herbaspirillum</taxon>
    </lineage>
</organism>
<sequence>MGLSWMSALKLIPWVDVVQATPGIVRGARDLWSRTRRAKSEAEAHEGTILAPGDTAQLAARIEQLEVEQLEASRLINTLAEQNAQLVATLDAVRRRTRALMACCVLLAVGLAALWLR</sequence>
<feature type="coiled-coil region" evidence="1">
    <location>
        <begin position="62"/>
        <end position="96"/>
    </location>
</feature>
<reference evidence="3 4" key="1">
    <citation type="submission" date="2024-10" db="EMBL/GenBank/DDBJ databases">
        <title>The Natural Products Discovery Center: Release of the First 8490 Sequenced Strains for Exploring Actinobacteria Biosynthetic Diversity.</title>
        <authorList>
            <person name="Kalkreuter E."/>
            <person name="Kautsar S.A."/>
            <person name="Yang D."/>
            <person name="Bader C.D."/>
            <person name="Teijaro C.N."/>
            <person name="Fluegel L."/>
            <person name="Davis C.M."/>
            <person name="Simpson J.R."/>
            <person name="Lauterbach L."/>
            <person name="Steele A.D."/>
            <person name="Gui C."/>
            <person name="Meng S."/>
            <person name="Li G."/>
            <person name="Viehrig K."/>
            <person name="Ye F."/>
            <person name="Su P."/>
            <person name="Kiefer A.F."/>
            <person name="Nichols A."/>
            <person name="Cepeda A.J."/>
            <person name="Yan W."/>
            <person name="Fan B."/>
            <person name="Jiang Y."/>
            <person name="Adhikari A."/>
            <person name="Zheng C.-J."/>
            <person name="Schuster L."/>
            <person name="Cowan T.M."/>
            <person name="Smanski M.J."/>
            <person name="Chevrette M.G."/>
            <person name="De Carvalho L.P.S."/>
            <person name="Shen B."/>
        </authorList>
    </citation>
    <scope>NUCLEOTIDE SEQUENCE [LARGE SCALE GENOMIC DNA]</scope>
    <source>
        <strain evidence="3 4">NPDC087045</strain>
    </source>
</reference>
<evidence type="ECO:0000256" key="1">
    <source>
        <dbReference type="SAM" id="Coils"/>
    </source>
</evidence>
<evidence type="ECO:0008006" key="5">
    <source>
        <dbReference type="Google" id="ProtNLM"/>
    </source>
</evidence>
<proteinExistence type="predicted"/>
<keyword evidence="4" id="KW-1185">Reference proteome</keyword>
<evidence type="ECO:0000313" key="3">
    <source>
        <dbReference type="EMBL" id="MFJ3045230.1"/>
    </source>
</evidence>
<keyword evidence="2" id="KW-0472">Membrane</keyword>
<keyword evidence="1" id="KW-0175">Coiled coil</keyword>
<keyword evidence="2" id="KW-0812">Transmembrane</keyword>